<organism evidence="2 3">
    <name type="scientific">Paxillus involutus ATCC 200175</name>
    <dbReference type="NCBI Taxonomy" id="664439"/>
    <lineage>
        <taxon>Eukaryota</taxon>
        <taxon>Fungi</taxon>
        <taxon>Dikarya</taxon>
        <taxon>Basidiomycota</taxon>
        <taxon>Agaricomycotina</taxon>
        <taxon>Agaricomycetes</taxon>
        <taxon>Agaricomycetidae</taxon>
        <taxon>Boletales</taxon>
        <taxon>Paxilineae</taxon>
        <taxon>Paxillaceae</taxon>
        <taxon>Paxillus</taxon>
    </lineage>
</organism>
<keyword evidence="3" id="KW-1185">Reference proteome</keyword>
<accession>A0A0C9TSR0</accession>
<dbReference type="Proteomes" id="UP000053647">
    <property type="component" value="Unassembled WGS sequence"/>
</dbReference>
<dbReference type="AlphaFoldDB" id="A0A0C9TSR0"/>
<feature type="compositionally biased region" description="Low complexity" evidence="1">
    <location>
        <begin position="533"/>
        <end position="551"/>
    </location>
</feature>
<reference evidence="3" key="2">
    <citation type="submission" date="2015-01" db="EMBL/GenBank/DDBJ databases">
        <title>Evolutionary Origins and Diversification of the Mycorrhizal Mutualists.</title>
        <authorList>
            <consortium name="DOE Joint Genome Institute"/>
            <consortium name="Mycorrhizal Genomics Consortium"/>
            <person name="Kohler A."/>
            <person name="Kuo A."/>
            <person name="Nagy L.G."/>
            <person name="Floudas D."/>
            <person name="Copeland A."/>
            <person name="Barry K.W."/>
            <person name="Cichocki N."/>
            <person name="Veneault-Fourrey C."/>
            <person name="LaButti K."/>
            <person name="Lindquist E.A."/>
            <person name="Lipzen A."/>
            <person name="Lundell T."/>
            <person name="Morin E."/>
            <person name="Murat C."/>
            <person name="Riley R."/>
            <person name="Ohm R."/>
            <person name="Sun H."/>
            <person name="Tunlid A."/>
            <person name="Henrissat B."/>
            <person name="Grigoriev I.V."/>
            <person name="Hibbett D.S."/>
            <person name="Martin F."/>
        </authorList>
    </citation>
    <scope>NUCLEOTIDE SEQUENCE [LARGE SCALE GENOMIC DNA]</scope>
    <source>
        <strain evidence="3">ATCC 200175</strain>
    </source>
</reference>
<feature type="compositionally biased region" description="Polar residues" evidence="1">
    <location>
        <begin position="295"/>
        <end position="313"/>
    </location>
</feature>
<feature type="region of interest" description="Disordered" evidence="1">
    <location>
        <begin position="508"/>
        <end position="576"/>
    </location>
</feature>
<dbReference type="OrthoDB" id="2692866at2759"/>
<feature type="region of interest" description="Disordered" evidence="1">
    <location>
        <begin position="15"/>
        <end position="40"/>
    </location>
</feature>
<name>A0A0C9TSR0_PAXIN</name>
<evidence type="ECO:0000256" key="1">
    <source>
        <dbReference type="SAM" id="MobiDB-lite"/>
    </source>
</evidence>
<dbReference type="EMBL" id="KN819413">
    <property type="protein sequence ID" value="KIJ10201.1"/>
    <property type="molecule type" value="Genomic_DNA"/>
</dbReference>
<feature type="compositionally biased region" description="Low complexity" evidence="1">
    <location>
        <begin position="508"/>
        <end position="520"/>
    </location>
</feature>
<gene>
    <name evidence="2" type="ORF">PAXINDRAFT_157683</name>
</gene>
<protein>
    <submittedName>
        <fullName evidence="2">Uncharacterized protein</fullName>
    </submittedName>
</protein>
<feature type="region of interest" description="Disordered" evidence="1">
    <location>
        <begin position="293"/>
        <end position="314"/>
    </location>
</feature>
<reference evidence="2 3" key="1">
    <citation type="submission" date="2014-06" db="EMBL/GenBank/DDBJ databases">
        <authorList>
            <consortium name="DOE Joint Genome Institute"/>
            <person name="Kuo A."/>
            <person name="Kohler A."/>
            <person name="Nagy L.G."/>
            <person name="Floudas D."/>
            <person name="Copeland A."/>
            <person name="Barry K.W."/>
            <person name="Cichocki N."/>
            <person name="Veneault-Fourrey C."/>
            <person name="LaButti K."/>
            <person name="Lindquist E.A."/>
            <person name="Lipzen A."/>
            <person name="Lundell T."/>
            <person name="Morin E."/>
            <person name="Murat C."/>
            <person name="Sun H."/>
            <person name="Tunlid A."/>
            <person name="Henrissat B."/>
            <person name="Grigoriev I.V."/>
            <person name="Hibbett D.S."/>
            <person name="Martin F."/>
            <person name="Nordberg H.P."/>
            <person name="Cantor M.N."/>
            <person name="Hua S.X."/>
        </authorList>
    </citation>
    <scope>NUCLEOTIDE SEQUENCE [LARGE SCALE GENOMIC DNA]</scope>
    <source>
        <strain evidence="2 3">ATCC 200175</strain>
    </source>
</reference>
<evidence type="ECO:0000313" key="3">
    <source>
        <dbReference type="Proteomes" id="UP000053647"/>
    </source>
</evidence>
<dbReference type="HOGENOM" id="CLU_473335_0_0_1"/>
<evidence type="ECO:0000313" key="2">
    <source>
        <dbReference type="EMBL" id="KIJ10201.1"/>
    </source>
</evidence>
<sequence>MFISGLTRSLRHDGDQEVVSALGPGSAIDRQPGEDGDMMSDKGKLSGCVLAGKDMVEEWKEQSDMLFTPGSKQSRITGEKWTNEEQRVFLMGKKSDLMKAQLQARLCSFWSSTYLEFFEKWPEVVNAFPGRTYDSLTKDEQKVLGDRGSISYRLAANKDEPQGLATAEVFLHENDDIKSNVSMQVKADSIDKRVCLAEMRSLAECDLANKSEEFRENLVAQAKEECQRHAKAAVTDVEALHTGNVGSKQQINSLAGMPVSTWVVLTHTWMGSFKSTASLPPPLSEEGTLLPFQPPSLTGDLTPSASRLSTPGPSVTLPALRATVPLTPTSALGNLTPVGITQFPIGGNTFQMDVNAFSGGQLSLDEYGLPPLPGGFEDRNSGLNTNMSPISVWNHDLACCQGLFTSSPKLRHSLLNVSAATGGSTAQDIFGQLAPNASYPTVNPSYQAPPAPATCSPSQPELPALILASESADTIASGALANLSAPAPVQVITSTVANASVAFSSAAVTPAPSGPLVSPVTAPPSPTSQANLASSSTAPPAASTMSSTTPVPNRPGSADRGVGAKATVHSAKGGTK</sequence>
<proteinExistence type="predicted"/>